<sequence>MDVSARRVAVLLSFAALSSLALPALAVDPLDTFSARIGGYTNSFETEIRADGETSEGTDVDLERDLDLDPDSVIGFAALTWRPFEHHEFGLAYYGSDTSKTNVLTRDIVFEDTVYEATSTVKTDLNVDAYELSYVWWAASRENWALGPRLGLVWYSIDLDIDLQVDSDGNQVNGAISDHVSTDLPAPTIGGSWRWTPADDWRVSADAGFLSANVSSVDADVTFGRLGVEWFP</sequence>
<dbReference type="EMBL" id="CP071518">
    <property type="protein sequence ID" value="QSX77111.1"/>
    <property type="molecule type" value="Genomic_DNA"/>
</dbReference>
<gene>
    <name evidence="2" type="ORF">I8J32_009855</name>
</gene>
<name>A0A974XWD7_9GAMM</name>
<dbReference type="Proteomes" id="UP000639274">
    <property type="component" value="Chromosome"/>
</dbReference>
<proteinExistence type="predicted"/>
<evidence type="ECO:0000313" key="3">
    <source>
        <dbReference type="Proteomes" id="UP000639274"/>
    </source>
</evidence>
<keyword evidence="1" id="KW-0732">Signal</keyword>
<feature type="signal peptide" evidence="1">
    <location>
        <begin position="1"/>
        <end position="26"/>
    </location>
</feature>
<accession>A0A974XWD7</accession>
<dbReference type="RefSeq" id="WP_207526541.1">
    <property type="nucleotide sequence ID" value="NZ_CP071518.1"/>
</dbReference>
<evidence type="ECO:0000313" key="2">
    <source>
        <dbReference type="EMBL" id="QSX77111.1"/>
    </source>
</evidence>
<evidence type="ECO:0008006" key="4">
    <source>
        <dbReference type="Google" id="ProtNLM"/>
    </source>
</evidence>
<organism evidence="2 3">
    <name type="scientific">Agrilutibacter solisilvae</name>
    <dbReference type="NCBI Taxonomy" id="2763317"/>
    <lineage>
        <taxon>Bacteria</taxon>
        <taxon>Pseudomonadati</taxon>
        <taxon>Pseudomonadota</taxon>
        <taxon>Gammaproteobacteria</taxon>
        <taxon>Lysobacterales</taxon>
        <taxon>Lysobacteraceae</taxon>
        <taxon>Agrilutibacter</taxon>
    </lineage>
</organism>
<protein>
    <recommendedName>
        <fullName evidence="4">Outer membrane protein beta-barrel domain-containing protein</fullName>
    </recommendedName>
</protein>
<reference evidence="2 3" key="1">
    <citation type="submission" date="2021-03" db="EMBL/GenBank/DDBJ databases">
        <title>Lysobacter sp. nov. isolated from soil of gangwondo yeongwol, south Korea.</title>
        <authorList>
            <person name="Kim K.R."/>
            <person name="Kim K.H."/>
            <person name="Jeon C.O."/>
        </authorList>
    </citation>
    <scope>NUCLEOTIDE SEQUENCE [LARGE SCALE GENOMIC DNA]</scope>
    <source>
        <strain evidence="2 3">R19</strain>
    </source>
</reference>
<feature type="chain" id="PRO_5037792068" description="Outer membrane protein beta-barrel domain-containing protein" evidence="1">
    <location>
        <begin position="27"/>
        <end position="232"/>
    </location>
</feature>
<dbReference type="AlphaFoldDB" id="A0A974XWD7"/>
<keyword evidence="3" id="KW-1185">Reference proteome</keyword>
<evidence type="ECO:0000256" key="1">
    <source>
        <dbReference type="SAM" id="SignalP"/>
    </source>
</evidence>
<dbReference type="KEGG" id="lsf:I8J32_009855"/>